<evidence type="ECO:0000313" key="2">
    <source>
        <dbReference type="Proteomes" id="UP000179797"/>
    </source>
</evidence>
<evidence type="ECO:0000313" key="1">
    <source>
        <dbReference type="EMBL" id="OHX66523.1"/>
    </source>
</evidence>
<keyword evidence="2" id="KW-1185">Reference proteome</keyword>
<dbReference type="Proteomes" id="UP000179797">
    <property type="component" value="Unassembled WGS sequence"/>
</dbReference>
<proteinExistence type="predicted"/>
<dbReference type="RefSeq" id="WP_044221491.1">
    <property type="nucleotide sequence ID" value="NZ_JRYR02000001.1"/>
</dbReference>
<dbReference type="EMBL" id="JRYR02000001">
    <property type="protein sequence ID" value="OHX66523.1"/>
    <property type="molecule type" value="Genomic_DNA"/>
</dbReference>
<name>A0A1S1Z016_FLAPC</name>
<dbReference type="STRING" id="915059.NH26_09225"/>
<accession>A0A1S1Z016</accession>
<comment type="caution">
    <text evidence="1">The sequence shown here is derived from an EMBL/GenBank/DDBJ whole genome shotgun (WGS) entry which is preliminary data.</text>
</comment>
<reference evidence="1 2" key="1">
    <citation type="journal article" date="2012" name="Int. J. Syst. Evol. Microbiol.">
        <title>Flammeovirga pacifica sp. nov., isolated from deep-sea sediment.</title>
        <authorList>
            <person name="Xu H."/>
            <person name="Fu Y."/>
            <person name="Yang N."/>
            <person name="Ding Z."/>
            <person name="Lai Q."/>
            <person name="Zeng R."/>
        </authorList>
    </citation>
    <scope>NUCLEOTIDE SEQUENCE [LARGE SCALE GENOMIC DNA]</scope>
    <source>
        <strain evidence="2">DSM 24597 / LMG 26175 / WPAGA1</strain>
    </source>
</reference>
<sequence length="129" mass="15084">MLQDKKDYIKRLVKDLEKLMIRISGLDWIKYREELVTSVDKYLGEIVGIDPDDDADEMILKVFDLSSKLRYNEIELLADALTVKGKIESNHKFLVAALEVYKRIEQVDVMTFSMVRQQKIEELEIMLGD</sequence>
<protein>
    <submittedName>
        <fullName evidence="1">Uncharacterized protein</fullName>
    </submittedName>
</protein>
<organism evidence="1 2">
    <name type="scientific">Flammeovirga pacifica</name>
    <dbReference type="NCBI Taxonomy" id="915059"/>
    <lineage>
        <taxon>Bacteria</taxon>
        <taxon>Pseudomonadati</taxon>
        <taxon>Bacteroidota</taxon>
        <taxon>Cytophagia</taxon>
        <taxon>Cytophagales</taxon>
        <taxon>Flammeovirgaceae</taxon>
        <taxon>Flammeovirga</taxon>
    </lineage>
</organism>
<dbReference type="AlphaFoldDB" id="A0A1S1Z016"/>
<dbReference type="OrthoDB" id="980094at2"/>
<gene>
    <name evidence="1" type="ORF">NH26_09225</name>
</gene>